<comment type="caution">
    <text evidence="3">The sequence shown here is derived from an EMBL/GenBank/DDBJ whole genome shotgun (WGS) entry which is preliminary data.</text>
</comment>
<dbReference type="AlphaFoldDB" id="A0A484C6U2"/>
<dbReference type="EMBL" id="SCKG01000019">
    <property type="protein sequence ID" value="TDG99698.1"/>
    <property type="molecule type" value="Genomic_DNA"/>
</dbReference>
<dbReference type="InterPro" id="IPR011990">
    <property type="entry name" value="TPR-like_helical_dom_sf"/>
</dbReference>
<dbReference type="Pfam" id="PF16669">
    <property type="entry name" value="TTC5_OB"/>
    <property type="match status" value="1"/>
</dbReference>
<gene>
    <name evidence="3" type="ORF">EPR50_G00196610</name>
</gene>
<dbReference type="Gene3D" id="2.40.50.550">
    <property type="match status" value="1"/>
</dbReference>
<proteinExistence type="predicted"/>
<dbReference type="InterPro" id="IPR019734">
    <property type="entry name" value="TPR_rpt"/>
</dbReference>
<keyword evidence="4" id="KW-1185">Reference proteome</keyword>
<evidence type="ECO:0000259" key="2">
    <source>
        <dbReference type="Pfam" id="PF16669"/>
    </source>
</evidence>
<evidence type="ECO:0000256" key="1">
    <source>
        <dbReference type="SAM" id="Coils"/>
    </source>
</evidence>
<reference evidence="3 4" key="1">
    <citation type="submission" date="2019-01" db="EMBL/GenBank/DDBJ databases">
        <title>A chromosome-scale genome assembly of the yellow perch, Perca flavescens.</title>
        <authorList>
            <person name="Feron R."/>
            <person name="Morvezen R."/>
            <person name="Bestin A."/>
            <person name="Haffray P."/>
            <person name="Klopp C."/>
            <person name="Zahm M."/>
            <person name="Cabau C."/>
            <person name="Roques C."/>
            <person name="Donnadieu C."/>
            <person name="Bouchez O."/>
            <person name="Christie M."/>
            <person name="Larson W."/>
            <person name="Guiguen Y."/>
        </authorList>
    </citation>
    <scope>NUCLEOTIDE SEQUENCE [LARGE SCALE GENOMIC DNA]</scope>
    <source>
        <strain evidence="3">YP-PL-M2</strain>
        <tissue evidence="3">Blood</tissue>
    </source>
</reference>
<dbReference type="Gene3D" id="1.25.40.10">
    <property type="entry name" value="Tetratricopeptide repeat domain"/>
    <property type="match status" value="1"/>
</dbReference>
<feature type="coiled-coil region" evidence="1">
    <location>
        <begin position="51"/>
        <end position="78"/>
    </location>
</feature>
<name>A0A484C6U2_PERFV</name>
<dbReference type="Proteomes" id="UP000295070">
    <property type="component" value="Chromosome 19"/>
</dbReference>
<keyword evidence="1" id="KW-0175">Coiled coil</keyword>
<organism evidence="3 4">
    <name type="scientific">Perca flavescens</name>
    <name type="common">American yellow perch</name>
    <name type="synonym">Morone flavescens</name>
    <dbReference type="NCBI Taxonomy" id="8167"/>
    <lineage>
        <taxon>Eukaryota</taxon>
        <taxon>Metazoa</taxon>
        <taxon>Chordata</taxon>
        <taxon>Craniata</taxon>
        <taxon>Vertebrata</taxon>
        <taxon>Euteleostomi</taxon>
        <taxon>Actinopterygii</taxon>
        <taxon>Neopterygii</taxon>
        <taxon>Teleostei</taxon>
        <taxon>Neoteleostei</taxon>
        <taxon>Acanthomorphata</taxon>
        <taxon>Eupercaria</taxon>
        <taxon>Perciformes</taxon>
        <taxon>Percoidei</taxon>
        <taxon>Percidae</taxon>
        <taxon>Percinae</taxon>
        <taxon>Perca</taxon>
    </lineage>
</organism>
<dbReference type="SUPFAM" id="SSF48452">
    <property type="entry name" value="TPR-like"/>
    <property type="match status" value="1"/>
</dbReference>
<dbReference type="SMART" id="SM00028">
    <property type="entry name" value="TPR"/>
    <property type="match status" value="2"/>
</dbReference>
<protein>
    <recommendedName>
        <fullName evidence="2">Tetratricopeptide repeat protein 5 OB fold domain-containing protein</fullName>
    </recommendedName>
</protein>
<evidence type="ECO:0000313" key="3">
    <source>
        <dbReference type="EMBL" id="TDG99698.1"/>
    </source>
</evidence>
<evidence type="ECO:0000313" key="4">
    <source>
        <dbReference type="Proteomes" id="UP000295070"/>
    </source>
</evidence>
<dbReference type="STRING" id="8167.A0A484C6U2"/>
<feature type="domain" description="Tetratricopeptide repeat protein 5 OB fold" evidence="2">
    <location>
        <begin position="324"/>
        <end position="436"/>
    </location>
</feature>
<dbReference type="InterPro" id="IPR032076">
    <property type="entry name" value="TTC5_OB"/>
</dbReference>
<sequence length="445" mass="49574">MAEDEKSGEPTKEKDELQIMKELVDELYNFRDCYFETHSVEEAGRKQSDVAQESEKTLKRLEEKEDHFKHKAEFLLQKGRCLNVAPDFSTVAEECLSRAVKLEPGLVEGWNTLGEQYWKKGDLTGAKNCFTGALQQSKNKVSLRNLSMVLRQLPPADSNAQHGKQVMESVDMARQAVQLDVTDGTSWYILGNAYVSLFFTCGQNPQLSQQALTAYAQSEKVDRAASCYPELHFNRATLFQYEEMYGSALGGYSRAAALDPGWEEPPEREKQLLEYLGKVTELIQNKGKVKARRLRTMLSNLNTSALGPCASPQFRSPTGRVGSLEPRTLSSLTHGHNAGVAALGKVVFSLASEGRMAFTFGMVDSEESCIVVMVYNTADSWGVLIGDTVVIPEPQVKRHSITHKEKVFDFRSIRVDSPLLLIVNGKKQNVQSQIAASVSYKPQSE</sequence>
<dbReference type="InterPro" id="IPR038645">
    <property type="entry name" value="TTC5_OB_sf"/>
</dbReference>
<accession>A0A484C6U2</accession>